<evidence type="ECO:0000256" key="10">
    <source>
        <dbReference type="ARBA" id="ARBA00048540"/>
    </source>
</evidence>
<gene>
    <name evidence="11" type="ORF">MNBD_GAMMA11-3497</name>
</gene>
<keyword evidence="6" id="KW-0479">Metal-binding</keyword>
<keyword evidence="4" id="KW-0285">Flavoprotein</keyword>
<evidence type="ECO:0000256" key="5">
    <source>
        <dbReference type="ARBA" id="ARBA00022679"/>
    </source>
</evidence>
<evidence type="ECO:0000256" key="9">
    <source>
        <dbReference type="ARBA" id="ARBA00031306"/>
    </source>
</evidence>
<keyword evidence="7" id="KW-0274">FAD</keyword>
<dbReference type="PANTHER" id="PTHR30040:SF2">
    <property type="entry name" value="FAD:PROTEIN FMN TRANSFERASE"/>
    <property type="match status" value="1"/>
</dbReference>
<dbReference type="SUPFAM" id="SSF143631">
    <property type="entry name" value="ApbE-like"/>
    <property type="match status" value="1"/>
</dbReference>
<evidence type="ECO:0000256" key="7">
    <source>
        <dbReference type="ARBA" id="ARBA00022827"/>
    </source>
</evidence>
<reference evidence="11" key="1">
    <citation type="submission" date="2018-06" db="EMBL/GenBank/DDBJ databases">
        <authorList>
            <person name="Zhirakovskaya E."/>
        </authorList>
    </citation>
    <scope>NUCLEOTIDE SEQUENCE</scope>
</reference>
<evidence type="ECO:0000256" key="8">
    <source>
        <dbReference type="ARBA" id="ARBA00022842"/>
    </source>
</evidence>
<keyword evidence="8" id="KW-0460">Magnesium</keyword>
<organism evidence="11">
    <name type="scientific">hydrothermal vent metagenome</name>
    <dbReference type="NCBI Taxonomy" id="652676"/>
    <lineage>
        <taxon>unclassified sequences</taxon>
        <taxon>metagenomes</taxon>
        <taxon>ecological metagenomes</taxon>
    </lineage>
</organism>
<keyword evidence="5 11" id="KW-0808">Transferase</keyword>
<comment type="catalytic activity">
    <reaction evidence="10">
        <text>L-threonyl-[protein] + FAD = FMN-L-threonyl-[protein] + AMP + H(+)</text>
        <dbReference type="Rhea" id="RHEA:36847"/>
        <dbReference type="Rhea" id="RHEA-COMP:11060"/>
        <dbReference type="Rhea" id="RHEA-COMP:11061"/>
        <dbReference type="ChEBI" id="CHEBI:15378"/>
        <dbReference type="ChEBI" id="CHEBI:30013"/>
        <dbReference type="ChEBI" id="CHEBI:57692"/>
        <dbReference type="ChEBI" id="CHEBI:74257"/>
        <dbReference type="ChEBI" id="CHEBI:456215"/>
        <dbReference type="EC" id="2.7.1.180"/>
    </reaction>
</comment>
<dbReference type="InterPro" id="IPR003374">
    <property type="entry name" value="ApbE-like_sf"/>
</dbReference>
<dbReference type="GO" id="GO:0046872">
    <property type="term" value="F:metal ion binding"/>
    <property type="evidence" value="ECO:0007669"/>
    <property type="project" value="UniProtKB-KW"/>
</dbReference>
<dbReference type="InterPro" id="IPR024932">
    <property type="entry name" value="ApbE"/>
</dbReference>
<proteinExistence type="predicted"/>
<evidence type="ECO:0000256" key="2">
    <source>
        <dbReference type="ARBA" id="ARBA00011955"/>
    </source>
</evidence>
<dbReference type="GO" id="GO:0016740">
    <property type="term" value="F:transferase activity"/>
    <property type="evidence" value="ECO:0007669"/>
    <property type="project" value="UniProtKB-KW"/>
</dbReference>
<comment type="cofactor">
    <cofactor evidence="1">
        <name>Mg(2+)</name>
        <dbReference type="ChEBI" id="CHEBI:18420"/>
    </cofactor>
</comment>
<evidence type="ECO:0000256" key="1">
    <source>
        <dbReference type="ARBA" id="ARBA00001946"/>
    </source>
</evidence>
<dbReference type="AlphaFoldDB" id="A0A3B0X7T5"/>
<evidence type="ECO:0000313" key="11">
    <source>
        <dbReference type="EMBL" id="VAW64348.1"/>
    </source>
</evidence>
<sequence length="330" mass="36916">MTSRRFVTQAILFTGLTFIYTYASAQWFAYQQTIMGTSTTVELFADTPEQADNCSRQVFREMRRIDTLMSPYKEQSELAMINRDAGDHAVKISRELFELIKQSVKFSQLSKGAFDITFASVGYLYNYRMKQHPADQQIKQQLSAINYKNIMLDDKQTSISFGHKNTRIDLGGIAKGYAVDNGIHILKDCGIHNALVSAGGDSRILGDKNGRPWVMGVRHPRDKSKVVVSLPLSNEAISTSGDYERYFIEDGTRYHHIIKPDTGRSADQTWSVSVMAKEAVTSDALSTTLFVLGTEKALTLINSLDGIEAIIIDARGKMFYSNGLMPPTLH</sequence>
<dbReference type="EC" id="2.7.1.180" evidence="2"/>
<protein>
    <recommendedName>
        <fullName evidence="3">FAD:protein FMN transferase</fullName>
        <ecNumber evidence="2">2.7.1.180</ecNumber>
    </recommendedName>
    <alternativeName>
        <fullName evidence="9">Flavin transferase</fullName>
    </alternativeName>
</protein>
<dbReference type="PANTHER" id="PTHR30040">
    <property type="entry name" value="THIAMINE BIOSYNTHESIS LIPOPROTEIN APBE"/>
    <property type="match status" value="1"/>
</dbReference>
<dbReference type="PIRSF" id="PIRSF006268">
    <property type="entry name" value="ApbE"/>
    <property type="match status" value="1"/>
</dbReference>
<evidence type="ECO:0000256" key="4">
    <source>
        <dbReference type="ARBA" id="ARBA00022630"/>
    </source>
</evidence>
<evidence type="ECO:0000256" key="6">
    <source>
        <dbReference type="ARBA" id="ARBA00022723"/>
    </source>
</evidence>
<name>A0A3B0X7T5_9ZZZZ</name>
<evidence type="ECO:0000256" key="3">
    <source>
        <dbReference type="ARBA" id="ARBA00016337"/>
    </source>
</evidence>
<accession>A0A3B0X7T5</accession>
<dbReference type="EMBL" id="UOFG01000228">
    <property type="protein sequence ID" value="VAW64348.1"/>
    <property type="molecule type" value="Genomic_DNA"/>
</dbReference>
<dbReference type="Gene3D" id="3.10.520.10">
    <property type="entry name" value="ApbE-like domains"/>
    <property type="match status" value="1"/>
</dbReference>
<dbReference type="Pfam" id="PF02424">
    <property type="entry name" value="ApbE"/>
    <property type="match status" value="1"/>
</dbReference>